<keyword evidence="1" id="KW-0472">Membrane</keyword>
<dbReference type="AlphaFoldDB" id="A0A6F8V9S0"/>
<feature type="transmembrane region" description="Helical" evidence="1">
    <location>
        <begin position="103"/>
        <end position="123"/>
    </location>
</feature>
<evidence type="ECO:0000259" key="2">
    <source>
        <dbReference type="Pfam" id="PF09335"/>
    </source>
</evidence>
<keyword evidence="1" id="KW-0812">Transmembrane</keyword>
<keyword evidence="4" id="KW-1185">Reference proteome</keyword>
<dbReference type="Proteomes" id="UP000502260">
    <property type="component" value="Chromosome"/>
</dbReference>
<dbReference type="PANTHER" id="PTHR42709:SF2">
    <property type="entry name" value="INNER MEMBRANE PROTEIN YOHD"/>
    <property type="match status" value="1"/>
</dbReference>
<dbReference type="PANTHER" id="PTHR42709">
    <property type="entry name" value="ALKALINE PHOSPHATASE LIKE PROTEIN"/>
    <property type="match status" value="1"/>
</dbReference>
<keyword evidence="1" id="KW-1133">Transmembrane helix</keyword>
<feature type="transmembrane region" description="Helical" evidence="1">
    <location>
        <begin position="169"/>
        <end position="187"/>
    </location>
</feature>
<sequence length="205" mass="22732">MRFIHNRQGLEMISAFVASYGYFAVFAGTLLEGETILVAAGFAAHRGLLDWPVVVMVAIAGATLGDQLAFLVGRMKGEVLIQRFPALAQRKPRIHELLSRHDAIFILTVRFLYGLRIAGPLILGSSRVPLLRFSLLDLTGATLWAVVVSGAGYLFGFAINAVVPELKRIEEFILVGILVLGVVVWLWRRVRPPTRDRAGVEERRR</sequence>
<proteinExistence type="predicted"/>
<evidence type="ECO:0000313" key="3">
    <source>
        <dbReference type="EMBL" id="BCB26070.1"/>
    </source>
</evidence>
<gene>
    <name evidence="3" type="ORF">SKTS_09560</name>
</gene>
<accession>A0A6F8V9S0</accession>
<organism evidence="3 4">
    <name type="scientific">Sulfurimicrobium lacus</name>
    <dbReference type="NCBI Taxonomy" id="2715678"/>
    <lineage>
        <taxon>Bacteria</taxon>
        <taxon>Pseudomonadati</taxon>
        <taxon>Pseudomonadota</taxon>
        <taxon>Betaproteobacteria</taxon>
        <taxon>Nitrosomonadales</taxon>
        <taxon>Sulfuricellaceae</taxon>
        <taxon>Sulfurimicrobium</taxon>
    </lineage>
</organism>
<evidence type="ECO:0000313" key="4">
    <source>
        <dbReference type="Proteomes" id="UP000502260"/>
    </source>
</evidence>
<dbReference type="Pfam" id="PF09335">
    <property type="entry name" value="VTT_dom"/>
    <property type="match status" value="1"/>
</dbReference>
<feature type="domain" description="VTT" evidence="2">
    <location>
        <begin position="33"/>
        <end position="153"/>
    </location>
</feature>
<dbReference type="InterPro" id="IPR051311">
    <property type="entry name" value="DedA_domain"/>
</dbReference>
<reference evidence="4" key="1">
    <citation type="submission" date="2020-03" db="EMBL/GenBank/DDBJ databases">
        <title>Complete genome sequence of sulfur-oxidizing bacterium skT11.</title>
        <authorList>
            <person name="Kanda M."/>
            <person name="Kojima H."/>
            <person name="Fukui M."/>
        </authorList>
    </citation>
    <scope>NUCLEOTIDE SEQUENCE [LARGE SCALE GENOMIC DNA]</scope>
    <source>
        <strain evidence="4">skT11</strain>
    </source>
</reference>
<dbReference type="GO" id="GO:0005886">
    <property type="term" value="C:plasma membrane"/>
    <property type="evidence" value="ECO:0007669"/>
    <property type="project" value="TreeGrafter"/>
</dbReference>
<dbReference type="InterPro" id="IPR032816">
    <property type="entry name" value="VTT_dom"/>
</dbReference>
<dbReference type="KEGG" id="slac:SKTS_09560"/>
<feature type="transmembrane region" description="Helical" evidence="1">
    <location>
        <begin position="51"/>
        <end position="73"/>
    </location>
</feature>
<feature type="transmembrane region" description="Helical" evidence="1">
    <location>
        <begin position="12"/>
        <end position="31"/>
    </location>
</feature>
<protein>
    <submittedName>
        <fullName evidence="3">DedA family protein</fullName>
    </submittedName>
</protein>
<feature type="transmembrane region" description="Helical" evidence="1">
    <location>
        <begin position="143"/>
        <end position="162"/>
    </location>
</feature>
<name>A0A6F8V9S0_9PROT</name>
<evidence type="ECO:0000256" key="1">
    <source>
        <dbReference type="SAM" id="Phobius"/>
    </source>
</evidence>
<dbReference type="EMBL" id="AP022853">
    <property type="protein sequence ID" value="BCB26070.1"/>
    <property type="molecule type" value="Genomic_DNA"/>
</dbReference>